<evidence type="ECO:0000313" key="2">
    <source>
        <dbReference type="EMBL" id="KAJ8419483.1"/>
    </source>
</evidence>
<feature type="region of interest" description="Disordered" evidence="1">
    <location>
        <begin position="92"/>
        <end position="124"/>
    </location>
</feature>
<protein>
    <submittedName>
        <fullName evidence="2">Uncharacterized protein</fullName>
    </submittedName>
</protein>
<name>A0A9Q1GIX4_9CARY</name>
<proteinExistence type="predicted"/>
<keyword evidence="3" id="KW-1185">Reference proteome</keyword>
<organism evidence="2 3">
    <name type="scientific">Carnegiea gigantea</name>
    <dbReference type="NCBI Taxonomy" id="171969"/>
    <lineage>
        <taxon>Eukaryota</taxon>
        <taxon>Viridiplantae</taxon>
        <taxon>Streptophyta</taxon>
        <taxon>Embryophyta</taxon>
        <taxon>Tracheophyta</taxon>
        <taxon>Spermatophyta</taxon>
        <taxon>Magnoliopsida</taxon>
        <taxon>eudicotyledons</taxon>
        <taxon>Gunneridae</taxon>
        <taxon>Pentapetalae</taxon>
        <taxon>Caryophyllales</taxon>
        <taxon>Cactineae</taxon>
        <taxon>Cactaceae</taxon>
        <taxon>Cactoideae</taxon>
        <taxon>Echinocereeae</taxon>
        <taxon>Carnegiea</taxon>
    </lineage>
</organism>
<dbReference type="EMBL" id="JAKOGI010005058">
    <property type="protein sequence ID" value="KAJ8419483.1"/>
    <property type="molecule type" value="Genomic_DNA"/>
</dbReference>
<feature type="compositionally biased region" description="Polar residues" evidence="1">
    <location>
        <begin position="111"/>
        <end position="122"/>
    </location>
</feature>
<sequence>MDGGPREFTDNHPCPRGGDHRSRSKTKKNPKNRRKIRKMRDKACKSSKNRGEGVDKIWGKTHDKNTGIFFRDGFRAFAGLRPAFRALRPASRGCAQRPGAAPSVQGLRPASRTSGQRSQAAASVQELRPAFTGLRPSVLGTSASVHDDLRPQRFTRAGRPSRPGPSVQAFTGCGPAFTTSLLPASP</sequence>
<feature type="compositionally biased region" description="Basic and acidic residues" evidence="1">
    <location>
        <begin position="41"/>
        <end position="58"/>
    </location>
</feature>
<gene>
    <name evidence="2" type="ORF">Cgig2_031924</name>
</gene>
<feature type="region of interest" description="Disordered" evidence="1">
    <location>
        <begin position="1"/>
        <end position="58"/>
    </location>
</feature>
<dbReference type="AlphaFoldDB" id="A0A9Q1GIX4"/>
<evidence type="ECO:0000313" key="3">
    <source>
        <dbReference type="Proteomes" id="UP001153076"/>
    </source>
</evidence>
<feature type="compositionally biased region" description="Basic and acidic residues" evidence="1">
    <location>
        <begin position="1"/>
        <end position="10"/>
    </location>
</feature>
<feature type="region of interest" description="Disordered" evidence="1">
    <location>
        <begin position="141"/>
        <end position="173"/>
    </location>
</feature>
<reference evidence="2" key="1">
    <citation type="submission" date="2022-04" db="EMBL/GenBank/DDBJ databases">
        <title>Carnegiea gigantea Genome sequencing and assembly v2.</title>
        <authorList>
            <person name="Copetti D."/>
            <person name="Sanderson M.J."/>
            <person name="Burquez A."/>
            <person name="Wojciechowski M.F."/>
        </authorList>
    </citation>
    <scope>NUCLEOTIDE SEQUENCE</scope>
    <source>
        <strain evidence="2">SGP5-SGP5p</strain>
        <tissue evidence="2">Aerial part</tissue>
    </source>
</reference>
<evidence type="ECO:0000256" key="1">
    <source>
        <dbReference type="SAM" id="MobiDB-lite"/>
    </source>
</evidence>
<feature type="compositionally biased region" description="Basic residues" evidence="1">
    <location>
        <begin position="22"/>
        <end position="40"/>
    </location>
</feature>
<accession>A0A9Q1GIX4</accession>
<dbReference type="Proteomes" id="UP001153076">
    <property type="component" value="Unassembled WGS sequence"/>
</dbReference>
<comment type="caution">
    <text evidence="2">The sequence shown here is derived from an EMBL/GenBank/DDBJ whole genome shotgun (WGS) entry which is preliminary data.</text>
</comment>